<evidence type="ECO:0000256" key="2">
    <source>
        <dbReference type="ARBA" id="ARBA00006275"/>
    </source>
</evidence>
<dbReference type="Gene3D" id="1.25.40.390">
    <property type="match status" value="1"/>
</dbReference>
<dbReference type="Pfam" id="PF14322">
    <property type="entry name" value="SusD-like_3"/>
    <property type="match status" value="1"/>
</dbReference>
<evidence type="ECO:0000256" key="1">
    <source>
        <dbReference type="ARBA" id="ARBA00004442"/>
    </source>
</evidence>
<dbReference type="InterPro" id="IPR011990">
    <property type="entry name" value="TPR-like_helical_dom_sf"/>
</dbReference>
<dbReference type="Proteomes" id="UP000742098">
    <property type="component" value="Unassembled WGS sequence"/>
</dbReference>
<dbReference type="InterPro" id="IPR012944">
    <property type="entry name" value="SusD_RagB_dom"/>
</dbReference>
<keyword evidence="4" id="KW-0472">Membrane</keyword>
<evidence type="ECO:0000256" key="5">
    <source>
        <dbReference type="ARBA" id="ARBA00023237"/>
    </source>
</evidence>
<comment type="caution">
    <text evidence="8">The sequence shown here is derived from an EMBL/GenBank/DDBJ whole genome shotgun (WGS) entry which is preliminary data.</text>
</comment>
<accession>A0A921KZL1</accession>
<feature type="domain" description="SusD-like N-terminal" evidence="7">
    <location>
        <begin position="89"/>
        <end position="211"/>
    </location>
</feature>
<dbReference type="SUPFAM" id="SSF48452">
    <property type="entry name" value="TPR-like"/>
    <property type="match status" value="1"/>
</dbReference>
<dbReference type="InterPro" id="IPR033985">
    <property type="entry name" value="SusD-like_N"/>
</dbReference>
<dbReference type="Pfam" id="PF07980">
    <property type="entry name" value="SusD_RagB"/>
    <property type="match status" value="1"/>
</dbReference>
<feature type="domain" description="RagB/SusD" evidence="6">
    <location>
        <begin position="344"/>
        <end position="421"/>
    </location>
</feature>
<comment type="subcellular location">
    <subcellularLocation>
        <location evidence="1">Cell outer membrane</location>
    </subcellularLocation>
</comment>
<organism evidence="8 9">
    <name type="scientific">Butyricimonas virosa</name>
    <dbReference type="NCBI Taxonomy" id="544645"/>
    <lineage>
        <taxon>Bacteria</taxon>
        <taxon>Pseudomonadati</taxon>
        <taxon>Bacteroidota</taxon>
        <taxon>Bacteroidia</taxon>
        <taxon>Bacteroidales</taxon>
        <taxon>Odoribacteraceae</taxon>
        <taxon>Butyricimonas</taxon>
    </lineage>
</organism>
<reference evidence="8" key="1">
    <citation type="journal article" date="2021" name="PeerJ">
        <title>Extensive microbial diversity within the chicken gut microbiome revealed by metagenomics and culture.</title>
        <authorList>
            <person name="Gilroy R."/>
            <person name="Ravi A."/>
            <person name="Getino M."/>
            <person name="Pursley I."/>
            <person name="Horton D.L."/>
            <person name="Alikhan N.F."/>
            <person name="Baker D."/>
            <person name="Gharbi K."/>
            <person name="Hall N."/>
            <person name="Watson M."/>
            <person name="Adriaenssens E.M."/>
            <person name="Foster-Nyarko E."/>
            <person name="Jarju S."/>
            <person name="Secka A."/>
            <person name="Antonio M."/>
            <person name="Oren A."/>
            <person name="Chaudhuri R.R."/>
            <person name="La Ragione R."/>
            <person name="Hildebrand F."/>
            <person name="Pallen M.J."/>
        </authorList>
    </citation>
    <scope>NUCLEOTIDE SEQUENCE</scope>
    <source>
        <strain evidence="8">6966</strain>
    </source>
</reference>
<evidence type="ECO:0000256" key="4">
    <source>
        <dbReference type="ARBA" id="ARBA00023136"/>
    </source>
</evidence>
<dbReference type="AlphaFoldDB" id="A0A921KZL1"/>
<evidence type="ECO:0000259" key="6">
    <source>
        <dbReference type="Pfam" id="PF07980"/>
    </source>
</evidence>
<evidence type="ECO:0000259" key="7">
    <source>
        <dbReference type="Pfam" id="PF14322"/>
    </source>
</evidence>
<keyword evidence="5" id="KW-0998">Cell outer membrane</keyword>
<evidence type="ECO:0000256" key="3">
    <source>
        <dbReference type="ARBA" id="ARBA00022729"/>
    </source>
</evidence>
<gene>
    <name evidence="8" type="ORF">K8V05_13885</name>
</gene>
<keyword evidence="3" id="KW-0732">Signal</keyword>
<sequence length="472" mass="54480">MKKYIVLGFFCILGVFSSCDSMFEREVPPHTMVGENAITNETTAEIALNGIYSYMEPFGTMDAIYIRDSECRLKLFDDATGVDAFEKDALMYGQAKEEDVRVKDPWVTYFRLINAANNFIYQVERLSESQFGPNRKTEMLAEARFMRAFGHAQILRYYGYFWDIDSKYGALLRLEPSSLSNSNMPRSTVRKSYERIFEDYDYAIEYGPKFYSRYRSCATLARAFKAELLLSRGESGDYREAIALADSVLASSEFEMEPDYASIFKNGFDSKELMWTRWYEDATTTTNIARVYFNFGEGIYKPSELYFSCFPEDDARFRVALDTVTFTDQTGKTKDKLVFLKHYKTDKHTPMYYMRLAQMYLIKAEALAYSGASGQDVLNVLNVLRTRSGNPLLEVADFGSRDKLFEEIFAEYVREIGTENNALYPVALRMDLGGGVRLIQQLNPIYTDLDQLCFPIPKDEMEHNFDIEQKPL</sequence>
<proteinExistence type="inferred from homology"/>
<dbReference type="PROSITE" id="PS51257">
    <property type="entry name" value="PROKAR_LIPOPROTEIN"/>
    <property type="match status" value="1"/>
</dbReference>
<reference evidence="8" key="2">
    <citation type="submission" date="2021-09" db="EMBL/GenBank/DDBJ databases">
        <authorList>
            <person name="Gilroy R."/>
        </authorList>
    </citation>
    <scope>NUCLEOTIDE SEQUENCE</scope>
    <source>
        <strain evidence="8">6966</strain>
    </source>
</reference>
<comment type="similarity">
    <text evidence="2">Belongs to the SusD family.</text>
</comment>
<evidence type="ECO:0000313" key="8">
    <source>
        <dbReference type="EMBL" id="HJF71839.1"/>
    </source>
</evidence>
<dbReference type="GO" id="GO:0009279">
    <property type="term" value="C:cell outer membrane"/>
    <property type="evidence" value="ECO:0007669"/>
    <property type="project" value="UniProtKB-SubCell"/>
</dbReference>
<dbReference type="EMBL" id="DYVS01000261">
    <property type="protein sequence ID" value="HJF71839.1"/>
    <property type="molecule type" value="Genomic_DNA"/>
</dbReference>
<name>A0A921KZL1_9BACT</name>
<protein>
    <submittedName>
        <fullName evidence="8">RagB/SusD family nutrient uptake outer membrane protein</fullName>
    </submittedName>
</protein>
<evidence type="ECO:0000313" key="9">
    <source>
        <dbReference type="Proteomes" id="UP000742098"/>
    </source>
</evidence>